<reference evidence="2" key="1">
    <citation type="journal article" date="2013" name="Science">
        <title>The Amborella genome and the evolution of flowering plants.</title>
        <authorList>
            <consortium name="Amborella Genome Project"/>
        </authorList>
    </citation>
    <scope>NUCLEOTIDE SEQUENCE [LARGE SCALE GENOMIC DNA]</scope>
</reference>
<evidence type="ECO:0008006" key="3">
    <source>
        <dbReference type="Google" id="ProtNLM"/>
    </source>
</evidence>
<dbReference type="InterPro" id="IPR032675">
    <property type="entry name" value="LRR_dom_sf"/>
</dbReference>
<accession>W1PFL9</accession>
<evidence type="ECO:0000313" key="1">
    <source>
        <dbReference type="EMBL" id="ERN05860.1"/>
    </source>
</evidence>
<dbReference type="SUPFAM" id="SSF52047">
    <property type="entry name" value="RNI-like"/>
    <property type="match status" value="1"/>
</dbReference>
<dbReference type="PANTHER" id="PTHR15140:SF37">
    <property type="entry name" value="UBIQUITIN-LIKE DOMAIN-CONTAINING PROTEIN"/>
    <property type="match status" value="1"/>
</dbReference>
<protein>
    <recommendedName>
        <fullName evidence="3">NB-ARC domain-containing protein</fullName>
    </recommendedName>
</protein>
<dbReference type="HOGENOM" id="CLU_1121417_0_0_1"/>
<organism evidence="1 2">
    <name type="scientific">Amborella trichopoda</name>
    <dbReference type="NCBI Taxonomy" id="13333"/>
    <lineage>
        <taxon>Eukaryota</taxon>
        <taxon>Viridiplantae</taxon>
        <taxon>Streptophyta</taxon>
        <taxon>Embryophyta</taxon>
        <taxon>Tracheophyta</taxon>
        <taxon>Spermatophyta</taxon>
        <taxon>Magnoliopsida</taxon>
        <taxon>Amborellales</taxon>
        <taxon>Amborellaceae</taxon>
        <taxon>Amborella</taxon>
    </lineage>
</organism>
<proteinExistence type="predicted"/>
<dbReference type="Proteomes" id="UP000017836">
    <property type="component" value="Unassembled WGS sequence"/>
</dbReference>
<gene>
    <name evidence="1" type="ORF">AMTR_s00006p00263900</name>
</gene>
<name>W1PFL9_AMBTC</name>
<keyword evidence="2" id="KW-1185">Reference proteome</keyword>
<sequence>MLEIVLWGLYESLNAPERTGGLTNLRTLKNVAIDSKFARYLANLMQLRSLNIELKTDVDGEVFCASIHKMKLLRSLDILPIPGSFRGEGIIIVSPNEDSSETTSLGKTREATKSNLLFSEGGSIWYLSNFAQSHAYLGERIGECSAEGFPKLQYLLLSKLTDLREWGEVEKGALPNLHGVRMFIYKNLKALPEGFQYLSSLQTLQLDFMSDEFVNRLKNEDHYKVQHMPVVRHDYYEVEEGEWKAEIL</sequence>
<evidence type="ECO:0000313" key="2">
    <source>
        <dbReference type="Proteomes" id="UP000017836"/>
    </source>
</evidence>
<dbReference type="Gramene" id="ERN05860">
    <property type="protein sequence ID" value="ERN05860"/>
    <property type="gene ID" value="AMTR_s00006p00263900"/>
</dbReference>
<dbReference type="EMBL" id="KI393980">
    <property type="protein sequence ID" value="ERN05860.1"/>
    <property type="molecule type" value="Genomic_DNA"/>
</dbReference>
<dbReference type="Gene3D" id="3.80.10.10">
    <property type="entry name" value="Ribonuclease Inhibitor"/>
    <property type="match status" value="1"/>
</dbReference>
<dbReference type="AlphaFoldDB" id="W1PFL9"/>
<dbReference type="eggNOG" id="KOG4658">
    <property type="taxonomic scope" value="Eukaryota"/>
</dbReference>
<dbReference type="PANTHER" id="PTHR15140">
    <property type="entry name" value="TUBULIN-SPECIFIC CHAPERONE E"/>
    <property type="match status" value="1"/>
</dbReference>